<dbReference type="PROSITE" id="PS51186">
    <property type="entry name" value="GNAT"/>
    <property type="match status" value="1"/>
</dbReference>
<dbReference type="InterPro" id="IPR016181">
    <property type="entry name" value="Acyl_CoA_acyltransferase"/>
</dbReference>
<dbReference type="InterPro" id="IPR051531">
    <property type="entry name" value="N-acetyltransferase"/>
</dbReference>
<dbReference type="RefSeq" id="WP_040374365.1">
    <property type="nucleotide sequence ID" value="NZ_CP068053.1"/>
</dbReference>
<dbReference type="PANTHER" id="PTHR43792">
    <property type="entry name" value="GNAT FAMILY, PUTATIVE (AFU_ORTHOLOGUE AFUA_3G00765)-RELATED-RELATED"/>
    <property type="match status" value="1"/>
</dbReference>
<dbReference type="EMBL" id="CP068053">
    <property type="protein sequence ID" value="QQT02500.1"/>
    <property type="molecule type" value="Genomic_DNA"/>
</dbReference>
<keyword evidence="3" id="KW-1185">Reference proteome</keyword>
<evidence type="ECO:0000313" key="2">
    <source>
        <dbReference type="EMBL" id="QQT02500.1"/>
    </source>
</evidence>
<sequence>MDNLQFRKFEKKDFGSYFQLVSNEMVMAQITERAIPLDEAKINYQKIVDHNAEADMFGTYKIVENEVFVGLGHLTRKSTDETEIGYMILPEYWGKRYGTVIACHLIKLANLTNTRIVKAIIDPRNIASRKILLNQGFSSEKVCEIDGLPAEIFYKAL</sequence>
<dbReference type="Gene3D" id="3.40.630.30">
    <property type="match status" value="1"/>
</dbReference>
<dbReference type="InterPro" id="IPR000182">
    <property type="entry name" value="GNAT_dom"/>
</dbReference>
<feature type="domain" description="N-acetyltransferase" evidence="1">
    <location>
        <begin position="4"/>
        <end position="157"/>
    </location>
</feature>
<dbReference type="GO" id="GO:0016747">
    <property type="term" value="F:acyltransferase activity, transferring groups other than amino-acyl groups"/>
    <property type="evidence" value="ECO:0007669"/>
    <property type="project" value="InterPro"/>
</dbReference>
<reference evidence="2 3" key="1">
    <citation type="submission" date="2021-01" db="EMBL/GenBank/DDBJ databases">
        <title>FDA dAtabase for Regulatory Grade micrObial Sequences (FDA-ARGOS): Supporting development and validation of Infectious Disease Dx tests.</title>
        <authorList>
            <person name="Nelson B."/>
            <person name="Plummer A."/>
            <person name="Tallon L."/>
            <person name="Sadzewicz L."/>
            <person name="Zhao X."/>
            <person name="Boylan J."/>
            <person name="Ott S."/>
            <person name="Bowen H."/>
            <person name="Vavikolanu K."/>
            <person name="Mehta A."/>
            <person name="Aluvathingal J."/>
            <person name="Nadendla S."/>
            <person name="Myers T."/>
            <person name="Yan Y."/>
            <person name="Sichtig H."/>
        </authorList>
    </citation>
    <scope>NUCLEOTIDE SEQUENCE [LARGE SCALE GENOMIC DNA]</scope>
    <source>
        <strain evidence="2 3">FDAARGOS_1161</strain>
    </source>
</reference>
<accession>A0A974S333</accession>
<proteinExistence type="predicted"/>
<dbReference type="AlphaFoldDB" id="A0A974S333"/>
<name>A0A974S333_PERPY</name>
<dbReference type="Pfam" id="PF13302">
    <property type="entry name" value="Acetyltransf_3"/>
    <property type="match status" value="1"/>
</dbReference>
<evidence type="ECO:0000259" key="1">
    <source>
        <dbReference type="PROSITE" id="PS51186"/>
    </source>
</evidence>
<dbReference type="KEGG" id="ppsr:I6J18_02340"/>
<organism evidence="2 3">
    <name type="scientific">Peribacillus psychrosaccharolyticus</name>
    <name type="common">Bacillus psychrosaccharolyticus</name>
    <dbReference type="NCBI Taxonomy" id="1407"/>
    <lineage>
        <taxon>Bacteria</taxon>
        <taxon>Bacillati</taxon>
        <taxon>Bacillota</taxon>
        <taxon>Bacilli</taxon>
        <taxon>Bacillales</taxon>
        <taxon>Bacillaceae</taxon>
        <taxon>Peribacillus</taxon>
    </lineage>
</organism>
<gene>
    <name evidence="2" type="ORF">I6J18_02340</name>
</gene>
<dbReference type="PANTHER" id="PTHR43792:SF1">
    <property type="entry name" value="N-ACETYLTRANSFERASE DOMAIN-CONTAINING PROTEIN"/>
    <property type="match status" value="1"/>
</dbReference>
<protein>
    <submittedName>
        <fullName evidence="2">GNAT family N-acetyltransferase</fullName>
    </submittedName>
</protein>
<dbReference type="SUPFAM" id="SSF55729">
    <property type="entry name" value="Acyl-CoA N-acyltransferases (Nat)"/>
    <property type="match status" value="1"/>
</dbReference>
<evidence type="ECO:0000313" key="3">
    <source>
        <dbReference type="Proteomes" id="UP000595254"/>
    </source>
</evidence>
<dbReference type="Proteomes" id="UP000595254">
    <property type="component" value="Chromosome"/>
</dbReference>